<evidence type="ECO:0000313" key="2">
    <source>
        <dbReference type="EMBL" id="TRW21973.1"/>
    </source>
</evidence>
<dbReference type="EMBL" id="VJVZ01000016">
    <property type="protein sequence ID" value="TRW21973.1"/>
    <property type="molecule type" value="Genomic_DNA"/>
</dbReference>
<accession>A0A552UUQ3</accession>
<dbReference type="InterPro" id="IPR027417">
    <property type="entry name" value="P-loop_NTPase"/>
</dbReference>
<keyword evidence="2" id="KW-0067">ATP-binding</keyword>
<dbReference type="Gene3D" id="3.40.50.300">
    <property type="entry name" value="P-loop containing nucleotide triphosphate hydrolases"/>
    <property type="match status" value="1"/>
</dbReference>
<dbReference type="CDD" id="cd01120">
    <property type="entry name" value="RecA-like_superfamily"/>
    <property type="match status" value="1"/>
</dbReference>
<dbReference type="SUPFAM" id="SSF52540">
    <property type="entry name" value="P-loop containing nucleoside triphosphate hydrolases"/>
    <property type="match status" value="1"/>
</dbReference>
<dbReference type="RefSeq" id="WP_143375102.1">
    <property type="nucleotide sequence ID" value="NZ_VJVZ01000016.1"/>
</dbReference>
<evidence type="ECO:0000259" key="1">
    <source>
        <dbReference type="Pfam" id="PF20703"/>
    </source>
</evidence>
<feature type="domain" description="Novel STAND NTPase 1" evidence="1">
    <location>
        <begin position="282"/>
        <end position="444"/>
    </location>
</feature>
<evidence type="ECO:0000313" key="3">
    <source>
        <dbReference type="Proteomes" id="UP000320643"/>
    </source>
</evidence>
<dbReference type="Pfam" id="PF20703">
    <property type="entry name" value="nSTAND1"/>
    <property type="match status" value="1"/>
</dbReference>
<reference evidence="2 3" key="1">
    <citation type="submission" date="2019-07" db="EMBL/GenBank/DDBJ databases">
        <title>Flavobacterium sp. nov., isolated from glacier ice.</title>
        <authorList>
            <person name="Liu Q."/>
            <person name="Xin Y.-H."/>
        </authorList>
    </citation>
    <scope>NUCLEOTIDE SEQUENCE [LARGE SCALE GENOMIC DNA]</scope>
    <source>
        <strain evidence="2 3">ZT4R6</strain>
    </source>
</reference>
<name>A0A552UUQ3_9FLAO</name>
<dbReference type="GO" id="GO:0005524">
    <property type="term" value="F:ATP binding"/>
    <property type="evidence" value="ECO:0007669"/>
    <property type="project" value="UniProtKB-KW"/>
</dbReference>
<dbReference type="Proteomes" id="UP000320643">
    <property type="component" value="Unassembled WGS sequence"/>
</dbReference>
<keyword evidence="3" id="KW-1185">Reference proteome</keyword>
<keyword evidence="2" id="KW-0547">Nucleotide-binding</keyword>
<dbReference type="InterPro" id="IPR049052">
    <property type="entry name" value="nSTAND1"/>
</dbReference>
<organism evidence="2 3">
    <name type="scientific">Flavobacterium zepuense</name>
    <dbReference type="NCBI Taxonomy" id="2593302"/>
    <lineage>
        <taxon>Bacteria</taxon>
        <taxon>Pseudomonadati</taxon>
        <taxon>Bacteroidota</taxon>
        <taxon>Flavobacteriia</taxon>
        <taxon>Flavobacteriales</taxon>
        <taxon>Flavobacteriaceae</taxon>
        <taxon>Flavobacterium</taxon>
    </lineage>
</organism>
<gene>
    <name evidence="2" type="ORF">FMM05_19500</name>
</gene>
<proteinExistence type="predicted"/>
<protein>
    <submittedName>
        <fullName evidence="2">ATP-binding protein</fullName>
    </submittedName>
</protein>
<sequence length="1615" mass="184682">MIINPFNPVSTSGIGSKLEHYVQTSYLASMVLGTPVPFTDNLLISELLFQAKHVGETDDLIVHLTKSTTNYKHYLQAKKGFEINKNETFDKVIKAAYDDFENTGFSQKHDKFIVFTDTLSKTDADDALTMLEWARFSKSATDFSQKLSLNKAKTNKYNYFKDSLNTAAGKTLTQDEIWHFLKCFYIKTNDYLSSGSKDVDVLKWFIKPYIKPGNTPEQALYKLIDFIVTSNQHGASLNVAGVPEEIKDIFDLTLTDKIGPELKELFKKSNGLIDAIDNTIDDFHLSRDNYIDQINEAINQSGFVVLTGDGGVGKSAIIKEYLNIAYHNGTGFISIKADILDKSTLAQAMSEIGLHIDMETIIAQWIHLPRLIIYIDSFEKLYESNYSEAFIELLKKIKGKSNITILATCRTYAFETLRKKFKVLSSEIINIPVHPLTKEELEEVEKAKPQLQKLIQNPKLHKVLSLPYYLDQALRLTEALTETDNISESDFKNAVWEQGVEKKGTGRTGHSKKRGLVFSKIILKRAFEKRSFIACEEADLEIAEELFNEGLLVKHPKNESYAPKHDILEDIVIGKFLDKAFDEKVSTKAFIESIDTNPVMRRGLRAWIQDVVLARPDEGKIFLKETFELYTGNASIIDELLVGILGSEDCYTLLITNQELILANDLRLFYRLFHLLKVAYTMPYFGDPKRNIKSIGPGWNALVDFLNSHYAKNTDGFDIIVLDLFKHWILQFEIDEELPGSAQNIAHFCLSQLKSLTTTGSILNIKEVLEVLFFVIPAVVEEMREFFQKAVETVKAKATPTDFPINFYRKLNEMLLIETYKCIKVYKYFPDEIIVLAKIEWYSDKMPRDYSSDYQESSFGLTSYLYKYFNASAFQTPLRYLLKYHFETALDFVIELTNRGMEFYVRSDYAKDVAEILTTLNDGTVIKQLGNESLFSAYRGSGPIPDLVQSILMALEAALLEKAAQGEDLSPLFLHALKSSHSVVLTGVFISIGIAYPFSMGREVDALLKVKAFFRWDLTRYSTDFSGFNSSAIGNDHYYTTERIISNQLKQRKEHLETLVAKLQLYRFADISAIIDIHLQAANPKDQLWKLALLRMDMRNTEPELIEEDETQKIAFIPKPLPSDIQKMLDESNKDQHHDTNAISIFLYGEKLFKGELGETPSVDEWRENYQKLVAIDFSKVAMFRSPDISFATGGIKYFSDELLPEEMEFCVKIVFTQYQQGVANLMEGNRQGFVLAEAKSVYNILPKLLSPEFKDFVDQQQIKEGILDLLLLGHHDQKTELIAGIKNWLWELDHEFAIKCFQTCLKNSISESVSNQLHQIDPPPADRVKIMEQLIDDIINLPDITPDKLSILAVNKYKLIEALELLPFDILAGEYYSFLETVILQLSYIKDLEDYDEHEFVSKLELLISYFLLSGTNENTSKTVYLLLLITSKTHFKFIVKIFDWVIAIGHDRNYSETLWDHLFTIWYIITSKEPKIGFIQIVLLNSLKYLETANKLPIVGSNRVLHETIISNTGMADSNIISSVFKLLSGIGSTYQPDSLKWLMASIPTYDNYIAILNVQTISYVEKYIIQLYENHIGHIKINKDLLNYYIMLLNVLVAFGSREAFRIRDIII</sequence>
<dbReference type="OrthoDB" id="779537at2"/>
<comment type="caution">
    <text evidence="2">The sequence shown here is derived from an EMBL/GenBank/DDBJ whole genome shotgun (WGS) entry which is preliminary data.</text>
</comment>